<accession>A0A4U5MBT9</accession>
<dbReference type="Proteomes" id="UP000298663">
    <property type="component" value="Unassembled WGS sequence"/>
</dbReference>
<reference evidence="1 2" key="1">
    <citation type="journal article" date="2015" name="Genome Biol.">
        <title>Comparative genomics of Steinernema reveals deeply conserved gene regulatory networks.</title>
        <authorList>
            <person name="Dillman A.R."/>
            <person name="Macchietto M."/>
            <person name="Porter C.F."/>
            <person name="Rogers A."/>
            <person name="Williams B."/>
            <person name="Antoshechkin I."/>
            <person name="Lee M.M."/>
            <person name="Goodwin Z."/>
            <person name="Lu X."/>
            <person name="Lewis E.E."/>
            <person name="Goodrich-Blair H."/>
            <person name="Stock S.P."/>
            <person name="Adams B.J."/>
            <person name="Sternberg P.W."/>
            <person name="Mortazavi A."/>
        </authorList>
    </citation>
    <scope>NUCLEOTIDE SEQUENCE [LARGE SCALE GENOMIC DNA]</scope>
    <source>
        <strain evidence="1 2">ALL</strain>
    </source>
</reference>
<evidence type="ECO:0000313" key="2">
    <source>
        <dbReference type="Proteomes" id="UP000298663"/>
    </source>
</evidence>
<organism evidence="1 2">
    <name type="scientific">Steinernema carpocapsae</name>
    <name type="common">Entomopathogenic nematode</name>
    <dbReference type="NCBI Taxonomy" id="34508"/>
    <lineage>
        <taxon>Eukaryota</taxon>
        <taxon>Metazoa</taxon>
        <taxon>Ecdysozoa</taxon>
        <taxon>Nematoda</taxon>
        <taxon>Chromadorea</taxon>
        <taxon>Rhabditida</taxon>
        <taxon>Tylenchina</taxon>
        <taxon>Panagrolaimomorpha</taxon>
        <taxon>Strongyloidoidea</taxon>
        <taxon>Steinernematidae</taxon>
        <taxon>Steinernema</taxon>
    </lineage>
</organism>
<reference evidence="1 2" key="2">
    <citation type="journal article" date="2019" name="G3 (Bethesda)">
        <title>Hybrid Assembly of the Genome of the Entomopathogenic Nematode Steinernema carpocapsae Identifies the X-Chromosome.</title>
        <authorList>
            <person name="Serra L."/>
            <person name="Macchietto M."/>
            <person name="Macias-Munoz A."/>
            <person name="McGill C.J."/>
            <person name="Rodriguez I.M."/>
            <person name="Rodriguez B."/>
            <person name="Murad R."/>
            <person name="Mortazavi A."/>
        </authorList>
    </citation>
    <scope>NUCLEOTIDE SEQUENCE [LARGE SCALE GENOMIC DNA]</scope>
    <source>
        <strain evidence="1 2">ALL</strain>
    </source>
</reference>
<name>A0A4U5MBT9_STECR</name>
<protein>
    <submittedName>
        <fullName evidence="1">Uncharacterized protein</fullName>
    </submittedName>
</protein>
<sequence length="128" mass="15060">MKEIQLKEFSKNPTHTNADWRIFWDYRAENPRLQRLFVAIVKQRKCKGMKMERFSDSFLATFFVIPYKGDGGPSMGTVVQESWAKWVRRIKRLSLGTPSWRLWPRDTSWTTGPTCRISAGDWVVLYAL</sequence>
<dbReference type="EMBL" id="AZBU02000008">
    <property type="protein sequence ID" value="TKR66590.1"/>
    <property type="molecule type" value="Genomic_DNA"/>
</dbReference>
<gene>
    <name evidence="1" type="ORF">L596_022864</name>
</gene>
<evidence type="ECO:0000313" key="1">
    <source>
        <dbReference type="EMBL" id="TKR66590.1"/>
    </source>
</evidence>
<dbReference type="AlphaFoldDB" id="A0A4U5MBT9"/>
<comment type="caution">
    <text evidence="1">The sequence shown here is derived from an EMBL/GenBank/DDBJ whole genome shotgun (WGS) entry which is preliminary data.</text>
</comment>
<proteinExistence type="predicted"/>
<keyword evidence="2" id="KW-1185">Reference proteome</keyword>